<sequence>MTAESTVQPVIGRPPAARPWRNTLLTVAIAFLAGLLVMGWAMSHYGDSWFGRGGDAPQRDTSRGGGVPAEAVVPAPVYPATPPLTIDTRVADLESRLSNIDGHAREAAGNATRAEGLLIAFAARRALDRGMQLGYLEAQLRERFGPTQPRAVAMIVAASRMPVTLDDLRAGLDDAAPELLGGAADEGWWDGFRRELSNLVVVRRNDAPSPAPGERLARAKRRLEGGRVDAALAEVARMPGREKARAWIAAARRYDEARQALDTIETAAITEPRAAALAPPPVATVPPAAAAADAAVADTERAPPAG</sequence>
<evidence type="ECO:0000256" key="1">
    <source>
        <dbReference type="SAM" id="Phobius"/>
    </source>
</evidence>
<dbReference type="RefSeq" id="WP_025294889.1">
    <property type="nucleotide sequence ID" value="NZ_CP006644.1"/>
</dbReference>
<protein>
    <recommendedName>
        <fullName evidence="4">Inner membrane protein</fullName>
    </recommendedName>
</protein>
<evidence type="ECO:0008006" key="4">
    <source>
        <dbReference type="Google" id="ProtNLM"/>
    </source>
</evidence>
<evidence type="ECO:0000313" key="3">
    <source>
        <dbReference type="Proteomes" id="UP000018851"/>
    </source>
</evidence>
<keyword evidence="3" id="KW-1185">Reference proteome</keyword>
<reference evidence="2 3" key="1">
    <citation type="submission" date="2013-07" db="EMBL/GenBank/DDBJ databases">
        <title>Completed genome of Sphingomonas sanxanigenens NX02.</title>
        <authorList>
            <person name="Ma T."/>
            <person name="Huang H."/>
            <person name="Wu M."/>
            <person name="Li X."/>
            <person name="Li G."/>
        </authorList>
    </citation>
    <scope>NUCLEOTIDE SEQUENCE [LARGE SCALE GENOMIC DNA]</scope>
    <source>
        <strain evidence="2 3">NX02</strain>
    </source>
</reference>
<evidence type="ECO:0000313" key="2">
    <source>
        <dbReference type="EMBL" id="AHE56786.1"/>
    </source>
</evidence>
<dbReference type="KEGG" id="ssan:NX02_25910"/>
<dbReference type="AlphaFoldDB" id="W0AI44"/>
<dbReference type="eggNOG" id="ENOG502ZP1S">
    <property type="taxonomic scope" value="Bacteria"/>
</dbReference>
<name>W0AI44_9SPHN</name>
<dbReference type="EMBL" id="CP006644">
    <property type="protein sequence ID" value="AHE56786.1"/>
    <property type="molecule type" value="Genomic_DNA"/>
</dbReference>
<keyword evidence="1" id="KW-0812">Transmembrane</keyword>
<organism evidence="2 3">
    <name type="scientific">Sphingomonas sanxanigenens DSM 19645 = NX02</name>
    <dbReference type="NCBI Taxonomy" id="1123269"/>
    <lineage>
        <taxon>Bacteria</taxon>
        <taxon>Pseudomonadati</taxon>
        <taxon>Pseudomonadota</taxon>
        <taxon>Alphaproteobacteria</taxon>
        <taxon>Sphingomonadales</taxon>
        <taxon>Sphingomonadaceae</taxon>
        <taxon>Sphingomonas</taxon>
    </lineage>
</organism>
<dbReference type="Proteomes" id="UP000018851">
    <property type="component" value="Chromosome"/>
</dbReference>
<accession>W0AI44</accession>
<feature type="transmembrane region" description="Helical" evidence="1">
    <location>
        <begin position="23"/>
        <end position="42"/>
    </location>
</feature>
<keyword evidence="1" id="KW-1133">Transmembrane helix</keyword>
<proteinExistence type="predicted"/>
<dbReference type="PATRIC" id="fig|1123269.5.peg.5083"/>
<dbReference type="HOGENOM" id="CLU_079017_0_0_5"/>
<keyword evidence="1" id="KW-0472">Membrane</keyword>
<dbReference type="STRING" id="1123269.NX02_25910"/>
<gene>
    <name evidence="2" type="ORF">NX02_25910</name>
</gene>